<dbReference type="Pfam" id="PF11168">
    <property type="entry name" value="DUF2955"/>
    <property type="match status" value="1"/>
</dbReference>
<evidence type="ECO:0000256" key="1">
    <source>
        <dbReference type="SAM" id="Phobius"/>
    </source>
</evidence>
<keyword evidence="1" id="KW-1133">Transmembrane helix</keyword>
<proteinExistence type="predicted"/>
<feature type="transmembrane region" description="Helical" evidence="1">
    <location>
        <begin position="21"/>
        <end position="51"/>
    </location>
</feature>
<keyword evidence="1" id="KW-0812">Transmembrane</keyword>
<sequence length="351" mass="39124">MSDRQLAYKPKEIRQKGIFRYAVGSTLIMGIAMTYAWNLSFITPILALSFIGPDAKCPSAKTGISFVLLISITTFLGFVVSKYFIDKQAVFILIIGLSLFYIFYSEKLKGPVKTFMLISLLLMPVLSMQHIAVAYMFNVYFIIGAVITILLVWVVYLILPDKTEHAKDIEVANKKNNSANNESLDKAIQTSFVVFPIVLLFFYFGWSGSLIILMFVGLLSMNPSFNAKAGFVLIVGNLTGGVLAIIAYEILTLVPHFTFFILLTLGIGLLMAKQVFSGNKTAPLYGMAYSTFLLIIGQATTSTSDAGEKVWIRVIQIMIAVLYVVIALNVYDAFKVYYQNRKKKNPSFKNN</sequence>
<evidence type="ECO:0000313" key="2">
    <source>
        <dbReference type="EMBL" id="MBK3517928.1"/>
    </source>
</evidence>
<feature type="transmembrane region" description="Helical" evidence="1">
    <location>
        <begin position="284"/>
        <end position="304"/>
    </location>
</feature>
<keyword evidence="3" id="KW-1185">Reference proteome</keyword>
<protein>
    <submittedName>
        <fullName evidence="2">DUF2955 domain-containing protein</fullName>
    </submittedName>
</protein>
<comment type="caution">
    <text evidence="2">The sequence shown here is derived from an EMBL/GenBank/DDBJ whole genome shotgun (WGS) entry which is preliminary data.</text>
</comment>
<feature type="transmembrane region" description="Helical" evidence="1">
    <location>
        <begin position="231"/>
        <end position="248"/>
    </location>
</feature>
<name>A0ABS1HJS0_9BACT</name>
<gene>
    <name evidence="2" type="ORF">JIV24_11345</name>
</gene>
<dbReference type="InterPro" id="IPR022604">
    <property type="entry name" value="DUF2955"/>
</dbReference>
<organism evidence="2 3">
    <name type="scientific">Carboxylicivirga marina</name>
    <dbReference type="NCBI Taxonomy" id="2800988"/>
    <lineage>
        <taxon>Bacteria</taxon>
        <taxon>Pseudomonadati</taxon>
        <taxon>Bacteroidota</taxon>
        <taxon>Bacteroidia</taxon>
        <taxon>Marinilabiliales</taxon>
        <taxon>Marinilabiliaceae</taxon>
        <taxon>Carboxylicivirga</taxon>
    </lineage>
</organism>
<dbReference type="EMBL" id="JAENRR010000024">
    <property type="protein sequence ID" value="MBK3517928.1"/>
    <property type="molecule type" value="Genomic_DNA"/>
</dbReference>
<feature type="transmembrane region" description="Helical" evidence="1">
    <location>
        <begin position="254"/>
        <end position="272"/>
    </location>
</feature>
<reference evidence="2 3" key="1">
    <citation type="submission" date="2021-01" db="EMBL/GenBank/DDBJ databases">
        <title>Carboxyliciviraga sp.nov., isolated from coastal sediments.</title>
        <authorList>
            <person name="Lu D."/>
            <person name="Zhang T."/>
        </authorList>
    </citation>
    <scope>NUCLEOTIDE SEQUENCE [LARGE SCALE GENOMIC DNA]</scope>
    <source>
        <strain evidence="2 3">N1Y132</strain>
    </source>
</reference>
<evidence type="ECO:0000313" key="3">
    <source>
        <dbReference type="Proteomes" id="UP000605676"/>
    </source>
</evidence>
<dbReference type="Proteomes" id="UP000605676">
    <property type="component" value="Unassembled WGS sequence"/>
</dbReference>
<feature type="transmembrane region" description="Helical" evidence="1">
    <location>
        <begin position="110"/>
        <end position="127"/>
    </location>
</feature>
<feature type="transmembrane region" description="Helical" evidence="1">
    <location>
        <begin position="139"/>
        <end position="159"/>
    </location>
</feature>
<dbReference type="RefSeq" id="WP_200465158.1">
    <property type="nucleotide sequence ID" value="NZ_JAENRR010000024.1"/>
</dbReference>
<feature type="transmembrane region" description="Helical" evidence="1">
    <location>
        <begin position="193"/>
        <end position="219"/>
    </location>
</feature>
<feature type="transmembrane region" description="Helical" evidence="1">
    <location>
        <begin position="88"/>
        <end position="104"/>
    </location>
</feature>
<feature type="transmembrane region" description="Helical" evidence="1">
    <location>
        <begin position="310"/>
        <end position="334"/>
    </location>
</feature>
<accession>A0ABS1HJS0</accession>
<feature type="transmembrane region" description="Helical" evidence="1">
    <location>
        <begin position="63"/>
        <end position="81"/>
    </location>
</feature>
<keyword evidence="1" id="KW-0472">Membrane</keyword>